<dbReference type="GeneID" id="78085449"/>
<evidence type="ECO:0008006" key="4">
    <source>
        <dbReference type="Google" id="ProtNLM"/>
    </source>
</evidence>
<reference evidence="2 3" key="1">
    <citation type="submission" date="2010-10" db="EMBL/GenBank/DDBJ databases">
        <authorList>
            <consortium name="The Broad Institute Genome Sequencing Platform"/>
            <person name="Ward D."/>
            <person name="Earl A."/>
            <person name="Feldgarden M."/>
            <person name="Young S.K."/>
            <person name="Gargeya S."/>
            <person name="Zeng Q."/>
            <person name="Alvarado L."/>
            <person name="Berlin A."/>
            <person name="Bochicchio J."/>
            <person name="Chapman S.B."/>
            <person name="Chen Z."/>
            <person name="Freedman E."/>
            <person name="Gellesch M."/>
            <person name="Goldberg J."/>
            <person name="Griggs A."/>
            <person name="Gujja S."/>
            <person name="Heilman E."/>
            <person name="Heiman D."/>
            <person name="Howarth C."/>
            <person name="Mehta T."/>
            <person name="Neiman D."/>
            <person name="Pearson M."/>
            <person name="Roberts A."/>
            <person name="Saif S."/>
            <person name="Shea T."/>
            <person name="Shenoy N."/>
            <person name="Sisk P."/>
            <person name="Stolte C."/>
            <person name="Sykes S."/>
            <person name="White J."/>
            <person name="Yandava C."/>
            <person name="Allen-Vercoe E."/>
            <person name="Sibley C."/>
            <person name="Ambrose C.E."/>
            <person name="Strauss J."/>
            <person name="Daigneault M."/>
            <person name="Haas B."/>
            <person name="Nusbaum C."/>
            <person name="Birren B."/>
        </authorList>
    </citation>
    <scope>NUCLEOTIDE SEQUENCE [LARGE SCALE GENOMIC DNA]</scope>
    <source>
        <strain evidence="2 3">3_1_6</strain>
    </source>
</reference>
<keyword evidence="1" id="KW-0732">Signal</keyword>
<dbReference type="RefSeq" id="WP_005028131.1">
    <property type="nucleotide sequence ID" value="NZ_KE150238.1"/>
</dbReference>
<feature type="signal peptide" evidence="1">
    <location>
        <begin position="1"/>
        <end position="22"/>
    </location>
</feature>
<dbReference type="Proteomes" id="UP000006034">
    <property type="component" value="Unassembled WGS sequence"/>
</dbReference>
<keyword evidence="3" id="KW-1185">Reference proteome</keyword>
<dbReference type="InterPro" id="IPR025737">
    <property type="entry name" value="FApF"/>
</dbReference>
<reference evidence="2 3" key="2">
    <citation type="submission" date="2013-04" db="EMBL/GenBank/DDBJ databases">
        <title>The Genome Sequence of Bilophila wadsworthia 3_1_6.</title>
        <authorList>
            <consortium name="The Broad Institute Genomics Platform"/>
            <person name="Earl A."/>
            <person name="Ward D."/>
            <person name="Feldgarden M."/>
            <person name="Gevers D."/>
            <person name="Sibley C."/>
            <person name="Strauss J."/>
            <person name="Allen-Vercoe E."/>
            <person name="Walker B."/>
            <person name="Young S."/>
            <person name="Zeng Q."/>
            <person name="Gargeya S."/>
            <person name="Fitzgerald M."/>
            <person name="Haas B."/>
            <person name="Abouelleil A."/>
            <person name="Allen A.W."/>
            <person name="Alvarado L."/>
            <person name="Arachchi H.M."/>
            <person name="Berlin A.M."/>
            <person name="Chapman S.B."/>
            <person name="Gainer-Dewar J."/>
            <person name="Goldberg J."/>
            <person name="Griggs A."/>
            <person name="Gujja S."/>
            <person name="Hansen M."/>
            <person name="Howarth C."/>
            <person name="Imamovic A."/>
            <person name="Ireland A."/>
            <person name="Larimer J."/>
            <person name="McCowan C."/>
            <person name="Murphy C."/>
            <person name="Pearson M."/>
            <person name="Poon T.W."/>
            <person name="Priest M."/>
            <person name="Roberts A."/>
            <person name="Saif S."/>
            <person name="Shea T."/>
            <person name="Sisk P."/>
            <person name="Sykes S."/>
            <person name="Wortman J."/>
            <person name="Nusbaum C."/>
            <person name="Birren B."/>
        </authorList>
    </citation>
    <scope>NUCLEOTIDE SEQUENCE [LARGE SCALE GENOMIC DNA]</scope>
    <source>
        <strain evidence="2 3">3_1_6</strain>
    </source>
</reference>
<dbReference type="Pfam" id="PF13557">
    <property type="entry name" value="Phenol_MetA_deg"/>
    <property type="match status" value="1"/>
</dbReference>
<dbReference type="OrthoDB" id="5470320at2"/>
<feature type="chain" id="PRO_5003203038" description="Transporter" evidence="1">
    <location>
        <begin position="23"/>
        <end position="322"/>
    </location>
</feature>
<protein>
    <recommendedName>
        <fullName evidence="4">Transporter</fullName>
    </recommendedName>
</protein>
<evidence type="ECO:0000313" key="3">
    <source>
        <dbReference type="Proteomes" id="UP000006034"/>
    </source>
</evidence>
<accession>E5Y7Z1</accession>
<name>E5Y7Z1_BILW3</name>
<dbReference type="HOGENOM" id="CLU_914528_0_0_7"/>
<evidence type="ECO:0000256" key="1">
    <source>
        <dbReference type="SAM" id="SignalP"/>
    </source>
</evidence>
<dbReference type="eggNOG" id="COG4313">
    <property type="taxonomic scope" value="Bacteria"/>
</dbReference>
<dbReference type="AlphaFoldDB" id="E5Y7Z1"/>
<gene>
    <name evidence="2" type="ORF">HMPREF0179_02306</name>
</gene>
<organism evidence="2 3">
    <name type="scientific">Bilophila wadsworthia (strain 3_1_6)</name>
    <dbReference type="NCBI Taxonomy" id="563192"/>
    <lineage>
        <taxon>Bacteria</taxon>
        <taxon>Pseudomonadati</taxon>
        <taxon>Thermodesulfobacteriota</taxon>
        <taxon>Desulfovibrionia</taxon>
        <taxon>Desulfovibrionales</taxon>
        <taxon>Desulfovibrionaceae</taxon>
        <taxon>Bilophila</taxon>
    </lineage>
</organism>
<proteinExistence type="predicted"/>
<sequence length="322" mass="35230">MKYLGVAGVLLGLSLLGVPALADEAKQPVPRVGQVVIESMGPASGTIPKGKLATIVNYIHADKHTWYKNGSRHTAKYPFNKGTQRNLHDRFVLKMRYGLGDGYDVRFATPIVMNNFRAHSTLTPNSVSSKNGIGDTTFVLHKQFLSQREGSPVDMAWDLGVWTPTGGTSDDGVGTGAWGAMAGLGVGHAFDGGRQFVEGEVMYLYRGVGHTSRVDVSDVFRLNGRYVYALSQHWDMGVETQFEYNTDSRRYGRSNNDASTTWFAGPSVTLKLPEYNASLGVSAQFSLYQNYDAVARIGNVDYPTAASLGERWKLEAKLAIVF</sequence>
<evidence type="ECO:0000313" key="2">
    <source>
        <dbReference type="EMBL" id="EFV43890.1"/>
    </source>
</evidence>
<dbReference type="EMBL" id="ADCP02000001">
    <property type="protein sequence ID" value="EFV43890.1"/>
    <property type="molecule type" value="Genomic_DNA"/>
</dbReference>
<comment type="caution">
    <text evidence="2">The sequence shown here is derived from an EMBL/GenBank/DDBJ whole genome shotgun (WGS) entry which is preliminary data.</text>
</comment>